<dbReference type="PANTHER" id="PTHR14527:SF2">
    <property type="entry name" value="PROTEIN MIS12 HOMOLOG"/>
    <property type="match status" value="1"/>
</dbReference>
<evidence type="ECO:0000256" key="5">
    <source>
        <dbReference type="ARBA" id="ARBA00022776"/>
    </source>
</evidence>
<comment type="caution">
    <text evidence="11">The sequence shown here is derived from an EMBL/GenBank/DDBJ whole genome shotgun (WGS) entry which is preliminary data.</text>
</comment>
<keyword evidence="12" id="KW-1185">Reference proteome</keyword>
<gene>
    <name evidence="11" type="ORF">B0H15DRAFT_810933</name>
</gene>
<keyword evidence="3" id="KW-0158">Chromosome</keyword>
<proteinExistence type="inferred from homology"/>
<evidence type="ECO:0000256" key="2">
    <source>
        <dbReference type="ARBA" id="ARBA00008643"/>
    </source>
</evidence>
<evidence type="ECO:0000313" key="11">
    <source>
        <dbReference type="EMBL" id="KAJ7103097.1"/>
    </source>
</evidence>
<evidence type="ECO:0000256" key="4">
    <source>
        <dbReference type="ARBA" id="ARBA00022618"/>
    </source>
</evidence>
<dbReference type="PANTHER" id="PTHR14527">
    <property type="entry name" value="PROTEIN MIS12 HOMOLOG"/>
    <property type="match status" value="1"/>
</dbReference>
<evidence type="ECO:0000256" key="1">
    <source>
        <dbReference type="ARBA" id="ARBA00004629"/>
    </source>
</evidence>
<dbReference type="InterPro" id="IPR008685">
    <property type="entry name" value="Centromere_Mis12"/>
</dbReference>
<dbReference type="GO" id="GO:0005634">
    <property type="term" value="C:nucleus"/>
    <property type="evidence" value="ECO:0007669"/>
    <property type="project" value="InterPro"/>
</dbReference>
<dbReference type="EMBL" id="JARJCN010000002">
    <property type="protein sequence ID" value="KAJ7103097.1"/>
    <property type="molecule type" value="Genomic_DNA"/>
</dbReference>
<evidence type="ECO:0000256" key="3">
    <source>
        <dbReference type="ARBA" id="ARBA00022454"/>
    </source>
</evidence>
<dbReference type="Pfam" id="PF05859">
    <property type="entry name" value="Mis12"/>
    <property type="match status" value="1"/>
</dbReference>
<evidence type="ECO:0000256" key="9">
    <source>
        <dbReference type="ARBA" id="ARBA00023328"/>
    </source>
</evidence>
<dbReference type="GO" id="GO:0000070">
    <property type="term" value="P:mitotic sister chromatid segregation"/>
    <property type="evidence" value="ECO:0007669"/>
    <property type="project" value="TreeGrafter"/>
</dbReference>
<sequence length="286" mass="32072">MGSSDAPQALAPPQLLTEALGFSPQLLLDDIINVANHAVQDGVNGIEDFLGKRLEERAGQPGEDDELHEVEQGLVAFQTLLEFHTDVAFDFFEAWSLRNIFAVPADLPIVLPHHEGLDLTQTPEREQELMDEVADLQNQLEQQRRLKHHLRRANQRNSLELRRARKLYESLAPYEPILDTAQSLPAALMRMYESVSTLPTLEPATVSTLAQLRRSEAGKRQWEMGKAGYMDWAISQLVLKAREEGGEELLPDIANAELLRKACAAMNEVSRELEGDDGDVEMEEAE</sequence>
<keyword evidence="6" id="KW-0995">Kinetochore</keyword>
<keyword evidence="8" id="KW-0131">Cell cycle</keyword>
<dbReference type="GO" id="GO:0000444">
    <property type="term" value="C:MIS12/MIND type complex"/>
    <property type="evidence" value="ECO:0007669"/>
    <property type="project" value="TreeGrafter"/>
</dbReference>
<keyword evidence="5" id="KW-0498">Mitosis</keyword>
<evidence type="ECO:0000313" key="12">
    <source>
        <dbReference type="Proteomes" id="UP001222325"/>
    </source>
</evidence>
<feature type="coiled-coil region" evidence="10">
    <location>
        <begin position="126"/>
        <end position="156"/>
    </location>
</feature>
<evidence type="ECO:0000256" key="8">
    <source>
        <dbReference type="ARBA" id="ARBA00023306"/>
    </source>
</evidence>
<keyword evidence="7 10" id="KW-0175">Coiled coil</keyword>
<evidence type="ECO:0000256" key="10">
    <source>
        <dbReference type="SAM" id="Coils"/>
    </source>
</evidence>
<organism evidence="11 12">
    <name type="scientific">Mycena belliarum</name>
    <dbReference type="NCBI Taxonomy" id="1033014"/>
    <lineage>
        <taxon>Eukaryota</taxon>
        <taxon>Fungi</taxon>
        <taxon>Dikarya</taxon>
        <taxon>Basidiomycota</taxon>
        <taxon>Agaricomycotina</taxon>
        <taxon>Agaricomycetes</taxon>
        <taxon>Agaricomycetidae</taxon>
        <taxon>Agaricales</taxon>
        <taxon>Marasmiineae</taxon>
        <taxon>Mycenaceae</taxon>
        <taxon>Mycena</taxon>
    </lineage>
</organism>
<accession>A0AAD6XZ47</accession>
<dbReference type="Proteomes" id="UP001222325">
    <property type="component" value="Unassembled WGS sequence"/>
</dbReference>
<evidence type="ECO:0000256" key="7">
    <source>
        <dbReference type="ARBA" id="ARBA00023054"/>
    </source>
</evidence>
<reference evidence="11" key="1">
    <citation type="submission" date="2023-03" db="EMBL/GenBank/DDBJ databases">
        <title>Massive genome expansion in bonnet fungi (Mycena s.s.) driven by repeated elements and novel gene families across ecological guilds.</title>
        <authorList>
            <consortium name="Lawrence Berkeley National Laboratory"/>
            <person name="Harder C.B."/>
            <person name="Miyauchi S."/>
            <person name="Viragh M."/>
            <person name="Kuo A."/>
            <person name="Thoen E."/>
            <person name="Andreopoulos B."/>
            <person name="Lu D."/>
            <person name="Skrede I."/>
            <person name="Drula E."/>
            <person name="Henrissat B."/>
            <person name="Morin E."/>
            <person name="Kohler A."/>
            <person name="Barry K."/>
            <person name="LaButti K."/>
            <person name="Morin E."/>
            <person name="Salamov A."/>
            <person name="Lipzen A."/>
            <person name="Mereny Z."/>
            <person name="Hegedus B."/>
            <person name="Baldrian P."/>
            <person name="Stursova M."/>
            <person name="Weitz H."/>
            <person name="Taylor A."/>
            <person name="Grigoriev I.V."/>
            <person name="Nagy L.G."/>
            <person name="Martin F."/>
            <person name="Kauserud H."/>
        </authorList>
    </citation>
    <scope>NUCLEOTIDE SEQUENCE</scope>
    <source>
        <strain evidence="11">CBHHK173m</strain>
    </source>
</reference>
<dbReference type="GO" id="GO:0051301">
    <property type="term" value="P:cell division"/>
    <property type="evidence" value="ECO:0007669"/>
    <property type="project" value="UniProtKB-KW"/>
</dbReference>
<keyword evidence="9" id="KW-0137">Centromere</keyword>
<comment type="similarity">
    <text evidence="2">Belongs to the mis12 family.</text>
</comment>
<protein>
    <submittedName>
        <fullName evidence="11">Mis12-domain-containing protein</fullName>
    </submittedName>
</protein>
<dbReference type="AlphaFoldDB" id="A0AAD6XZ47"/>
<evidence type="ECO:0000256" key="6">
    <source>
        <dbReference type="ARBA" id="ARBA00022838"/>
    </source>
</evidence>
<comment type="subcellular location">
    <subcellularLocation>
        <location evidence="1">Chromosome</location>
        <location evidence="1">Centromere</location>
        <location evidence="1">Kinetochore</location>
    </subcellularLocation>
</comment>
<dbReference type="GO" id="GO:0051382">
    <property type="term" value="P:kinetochore assembly"/>
    <property type="evidence" value="ECO:0007669"/>
    <property type="project" value="TreeGrafter"/>
</dbReference>
<keyword evidence="4" id="KW-0132">Cell division</keyword>
<name>A0AAD6XZ47_9AGAR</name>